<dbReference type="OrthoDB" id="26756at10239"/>
<proteinExistence type="predicted"/>
<protein>
    <submittedName>
        <fullName evidence="2">Uncharacterized protein</fullName>
    </submittedName>
</protein>
<evidence type="ECO:0000313" key="3">
    <source>
        <dbReference type="Proteomes" id="UP000001310"/>
    </source>
</evidence>
<keyword evidence="3" id="KW-1185">Reference proteome</keyword>
<sequence length="65" mass="6941">MGDDIIIDAIAVTGAIIIASLLILISATNPSLFNNQYYDNMLNELIIAIASVISYTLGKNARRSG</sequence>
<organism evidence="2 3">
    <name type="scientific">Betalipothrixvirus acidiani</name>
    <dbReference type="NCBI Taxonomy" id="346881"/>
    <lineage>
        <taxon>Viruses</taxon>
        <taxon>Adnaviria</taxon>
        <taxon>Zilligvirae</taxon>
        <taxon>Taleaviricota</taxon>
        <taxon>Tokiviricetes</taxon>
        <taxon>Ligamenvirales</taxon>
        <taxon>Lipothrixviridae</taxon>
        <taxon>Betalipothrixvirus</taxon>
    </lineage>
</organism>
<feature type="transmembrane region" description="Helical" evidence="1">
    <location>
        <begin position="7"/>
        <end position="28"/>
    </location>
</feature>
<keyword evidence="1" id="KW-0472">Membrane</keyword>
<reference evidence="3" key="1">
    <citation type="journal article" date="2008" name="J. Virol.">
        <title>Structure of the acidianus filamentous virus 3 and comparative genomics of related archaeal lipothrixviruses.</title>
        <authorList>
            <person name="Vestergaard G."/>
            <person name="Aramayo R."/>
            <person name="Basta T."/>
            <person name="Haring M."/>
            <person name="Peng X."/>
            <person name="Brugger K."/>
            <person name="Chen L."/>
            <person name="Rachel R."/>
            <person name="Boisset N."/>
            <person name="Garrett R.A."/>
            <person name="Prangishvili D."/>
        </authorList>
    </citation>
    <scope>NUCLEOTIDE SEQUENCE [LARGE SCALE GENOMIC DNA]</scope>
</reference>
<dbReference type="KEGG" id="vg:5797794"/>
<evidence type="ECO:0000256" key="1">
    <source>
        <dbReference type="SAM" id="Phobius"/>
    </source>
</evidence>
<keyword evidence="1" id="KW-0812">Transmembrane</keyword>
<dbReference type="RefSeq" id="YP_001604401.1">
    <property type="nucleotide sequence ID" value="NC_010155.1"/>
</dbReference>
<keyword evidence="1" id="KW-1133">Transmembrane helix</keyword>
<dbReference type="GeneID" id="5797794"/>
<dbReference type="Proteomes" id="UP000001310">
    <property type="component" value="Segment"/>
</dbReference>
<accession>A7WKE8</accession>
<dbReference type="EMBL" id="AM087120">
    <property type="protein sequence ID" value="CAJ31549.1"/>
    <property type="molecule type" value="Genomic_DNA"/>
</dbReference>
<evidence type="ECO:0000313" key="2">
    <source>
        <dbReference type="EMBL" id="CAJ31549.1"/>
    </source>
</evidence>
<name>A7WKE8_9VIRU</name>